<reference evidence="3" key="1">
    <citation type="journal article" date="2019" name="Int. J. Syst. Evol. Microbiol.">
        <title>The Global Catalogue of Microorganisms (GCM) 10K type strain sequencing project: providing services to taxonomists for standard genome sequencing and annotation.</title>
        <authorList>
            <consortium name="The Broad Institute Genomics Platform"/>
            <consortium name="The Broad Institute Genome Sequencing Center for Infectious Disease"/>
            <person name="Wu L."/>
            <person name="Ma J."/>
        </authorList>
    </citation>
    <scope>NUCLEOTIDE SEQUENCE [LARGE SCALE GENOMIC DNA]</scope>
    <source>
        <strain evidence="3">ICMP 19430</strain>
    </source>
</reference>
<dbReference type="PANTHER" id="PTHR43194:SF2">
    <property type="entry name" value="PEROXISOMAL MEMBRANE PROTEIN LPX1"/>
    <property type="match status" value="1"/>
</dbReference>
<dbReference type="PRINTS" id="PR00111">
    <property type="entry name" value="ABHYDROLASE"/>
</dbReference>
<dbReference type="InterPro" id="IPR029058">
    <property type="entry name" value="AB_hydrolase_fold"/>
</dbReference>
<dbReference type="Gene3D" id="3.40.50.1820">
    <property type="entry name" value="alpha/beta hydrolase"/>
    <property type="match status" value="1"/>
</dbReference>
<dbReference type="Proteomes" id="UP001596484">
    <property type="component" value="Unassembled WGS sequence"/>
</dbReference>
<dbReference type="RefSeq" id="WP_378406337.1">
    <property type="nucleotide sequence ID" value="NZ_JBHTCS010000017.1"/>
</dbReference>
<dbReference type="GO" id="GO:0016787">
    <property type="term" value="F:hydrolase activity"/>
    <property type="evidence" value="ECO:0007669"/>
    <property type="project" value="UniProtKB-KW"/>
</dbReference>
<accession>A0ABW2S080</accession>
<organism evidence="2 3">
    <name type="scientific">Rhodococcus daqingensis</name>
    <dbReference type="NCBI Taxonomy" id="2479363"/>
    <lineage>
        <taxon>Bacteria</taxon>
        <taxon>Bacillati</taxon>
        <taxon>Actinomycetota</taxon>
        <taxon>Actinomycetes</taxon>
        <taxon>Mycobacteriales</taxon>
        <taxon>Nocardiaceae</taxon>
        <taxon>Rhodococcus</taxon>
    </lineage>
</organism>
<evidence type="ECO:0000313" key="3">
    <source>
        <dbReference type="Proteomes" id="UP001596484"/>
    </source>
</evidence>
<keyword evidence="2" id="KW-0378">Hydrolase</keyword>
<dbReference type="InterPro" id="IPR000073">
    <property type="entry name" value="AB_hydrolase_1"/>
</dbReference>
<dbReference type="EMBL" id="JBHTCS010000017">
    <property type="protein sequence ID" value="MFC7449410.1"/>
    <property type="molecule type" value="Genomic_DNA"/>
</dbReference>
<name>A0ABW2S080_9NOCA</name>
<dbReference type="SUPFAM" id="SSF53474">
    <property type="entry name" value="alpha/beta-Hydrolases"/>
    <property type="match status" value="1"/>
</dbReference>
<evidence type="ECO:0000313" key="2">
    <source>
        <dbReference type="EMBL" id="MFC7449410.1"/>
    </source>
</evidence>
<sequence length="316" mass="33460">MASQAAFADGTDGFRTSDGVWLAVTDSGARDAAVTVLFAHGWTLDSRSWDDLTALLVAGAGVPVRAIAVDCRGHGRSGPAGKGGATLARYADDLAELIDRRIPTGRVVLVGHSMGGMAMMALAERHEDLVRRRVAGAAFLATAAGRLDKAVAKVPGLLSVLLPLVGLGFRVYRVLPAALRRRAIAWLLFGREPRALDVARTVDEMQRADPRSMHRFGRDIMAHDRAHHLSRYESAATLVAAGSQDKLCPPTHARKIASRLPSSTLLVYPGAGHQLPYECAVDLAPHLIDLAERAASFDVDSARGTGAAAPIADESA</sequence>
<evidence type="ECO:0000259" key="1">
    <source>
        <dbReference type="Pfam" id="PF12697"/>
    </source>
</evidence>
<proteinExistence type="predicted"/>
<dbReference type="Pfam" id="PF12697">
    <property type="entry name" value="Abhydrolase_6"/>
    <property type="match status" value="1"/>
</dbReference>
<gene>
    <name evidence="2" type="ORF">ACFQS9_16055</name>
</gene>
<feature type="domain" description="AB hydrolase-1" evidence="1">
    <location>
        <begin position="36"/>
        <end position="282"/>
    </location>
</feature>
<keyword evidence="3" id="KW-1185">Reference proteome</keyword>
<protein>
    <submittedName>
        <fullName evidence="2">Alpha/beta fold hydrolase</fullName>
    </submittedName>
</protein>
<comment type="caution">
    <text evidence="2">The sequence shown here is derived from an EMBL/GenBank/DDBJ whole genome shotgun (WGS) entry which is preliminary data.</text>
</comment>
<dbReference type="PANTHER" id="PTHR43194">
    <property type="entry name" value="HYDROLASE ALPHA/BETA FOLD FAMILY"/>
    <property type="match status" value="1"/>
</dbReference>
<dbReference type="InterPro" id="IPR050228">
    <property type="entry name" value="Carboxylesterase_BioH"/>
</dbReference>